<evidence type="ECO:0000313" key="9">
    <source>
        <dbReference type="WBParaSite" id="EVEC_0001281001-mRNA-1"/>
    </source>
</evidence>
<organism evidence="9">
    <name type="scientific">Enterobius vermicularis</name>
    <name type="common">Human pinworm</name>
    <dbReference type="NCBI Taxonomy" id="51028"/>
    <lineage>
        <taxon>Eukaryota</taxon>
        <taxon>Metazoa</taxon>
        <taxon>Ecdysozoa</taxon>
        <taxon>Nematoda</taxon>
        <taxon>Chromadorea</taxon>
        <taxon>Rhabditida</taxon>
        <taxon>Spirurina</taxon>
        <taxon>Oxyuridomorpha</taxon>
        <taxon>Oxyuroidea</taxon>
        <taxon>Oxyuridae</taxon>
        <taxon>Enterobius</taxon>
    </lineage>
</organism>
<reference evidence="7 8" key="2">
    <citation type="submission" date="2018-10" db="EMBL/GenBank/DDBJ databases">
        <authorList>
            <consortium name="Pathogen Informatics"/>
        </authorList>
    </citation>
    <scope>NUCLEOTIDE SEQUENCE [LARGE SCALE GENOMIC DNA]</scope>
</reference>
<name>A0A0N4VP87_ENTVE</name>
<evidence type="ECO:0000256" key="4">
    <source>
        <dbReference type="ARBA" id="ARBA00023136"/>
    </source>
</evidence>
<dbReference type="WBParaSite" id="EVEC_0001281001-mRNA-1">
    <property type="protein sequence ID" value="EVEC_0001281001-mRNA-1"/>
    <property type="gene ID" value="EVEC_0001281001"/>
</dbReference>
<keyword evidence="2 5" id="KW-0812">Transmembrane</keyword>
<feature type="transmembrane region" description="Helical" evidence="5">
    <location>
        <begin position="7"/>
        <end position="31"/>
    </location>
</feature>
<dbReference type="SUPFAM" id="SSF81321">
    <property type="entry name" value="Family A G protein-coupled receptor-like"/>
    <property type="match status" value="1"/>
</dbReference>
<evidence type="ECO:0000256" key="1">
    <source>
        <dbReference type="ARBA" id="ARBA00004370"/>
    </source>
</evidence>
<dbReference type="InterPro" id="IPR017452">
    <property type="entry name" value="GPCR_Rhodpsn_7TM"/>
</dbReference>
<protein>
    <submittedName>
        <fullName evidence="9">G_PROTEIN_RECEP_F1_2 domain-containing protein</fullName>
    </submittedName>
</protein>
<gene>
    <name evidence="7" type="ORF">EVEC_LOCUS11984</name>
</gene>
<accession>A0A0N4VP87</accession>
<feature type="domain" description="G-protein coupled receptors family 1 profile" evidence="6">
    <location>
        <begin position="1"/>
        <end position="266"/>
    </location>
</feature>
<dbReference type="InterPro" id="IPR052954">
    <property type="entry name" value="GPCR-Ligand_Int"/>
</dbReference>
<dbReference type="PANTHER" id="PTHR46641">
    <property type="entry name" value="FMRFAMIDE RECEPTOR-RELATED"/>
    <property type="match status" value="1"/>
</dbReference>
<proteinExistence type="predicted"/>
<dbReference type="EMBL" id="UXUI01013131">
    <property type="protein sequence ID" value="VDD97233.1"/>
    <property type="molecule type" value="Genomic_DNA"/>
</dbReference>
<feature type="transmembrane region" description="Helical" evidence="5">
    <location>
        <begin position="195"/>
        <end position="215"/>
    </location>
</feature>
<dbReference type="Proteomes" id="UP000274131">
    <property type="component" value="Unassembled WGS sequence"/>
</dbReference>
<keyword evidence="4 5" id="KW-0472">Membrane</keyword>
<dbReference type="Gene3D" id="1.20.1070.10">
    <property type="entry name" value="Rhodopsin 7-helix transmembrane proteins"/>
    <property type="match status" value="1"/>
</dbReference>
<feature type="transmembrane region" description="Helical" evidence="5">
    <location>
        <begin position="411"/>
        <end position="431"/>
    </location>
</feature>
<dbReference type="GO" id="GO:0016020">
    <property type="term" value="C:membrane"/>
    <property type="evidence" value="ECO:0007669"/>
    <property type="project" value="UniProtKB-SubCell"/>
</dbReference>
<evidence type="ECO:0000256" key="3">
    <source>
        <dbReference type="ARBA" id="ARBA00022989"/>
    </source>
</evidence>
<sequence>MLVNKYFTSVFFFLCAFTIVGIFEGISSIYYKMTPTYGLSAYIVYFFQPLASFCVTCTIWQVSVITTERWMAVSHPFIHQSMKDRFKLKLICFTTVICSFLLNIVTIPVERELRKCLKVEVKNHKAVLSTSIQLVQKEIMSNLYYAIFVYLIPDLLFRAPVPTILIAVLTARTLLIYKKRRVNSTRVNIHRSKSIPFMLTVLNLKFILCNTLYMFNTVLVEVMGYGRLYSSQTETNKVEHYVGTLYLSDLSNMLLALHSATNWLIFYNWKARRANPSLSSTLTTRSNAFLIDPKNAEQLLSRFTPQKLRIGTELCQDSALLRGKLVRNFSSKRESICEHEAIRAHGKLLGDFIEGILISLGTNNASLEEIREKCRKIGRMHYEAGIRFTTAQWKQARDLLIWCVSAPPSKLVFKFSQTTYIFFFFCTYFIVSSKKMKIKNKKV</sequence>
<feature type="transmembrane region" description="Helical" evidence="5">
    <location>
        <begin position="155"/>
        <end position="175"/>
    </location>
</feature>
<dbReference type="PROSITE" id="PS50262">
    <property type="entry name" value="G_PROTEIN_RECEP_F1_2"/>
    <property type="match status" value="1"/>
</dbReference>
<evidence type="ECO:0000313" key="8">
    <source>
        <dbReference type="Proteomes" id="UP000274131"/>
    </source>
</evidence>
<feature type="transmembrane region" description="Helical" evidence="5">
    <location>
        <begin position="43"/>
        <end position="67"/>
    </location>
</feature>
<evidence type="ECO:0000313" key="7">
    <source>
        <dbReference type="EMBL" id="VDD97233.1"/>
    </source>
</evidence>
<feature type="transmembrane region" description="Helical" evidence="5">
    <location>
        <begin position="88"/>
        <end position="109"/>
    </location>
</feature>
<comment type="subcellular location">
    <subcellularLocation>
        <location evidence="1">Membrane</location>
    </subcellularLocation>
</comment>
<reference evidence="9" key="1">
    <citation type="submission" date="2017-02" db="UniProtKB">
        <authorList>
            <consortium name="WormBaseParasite"/>
        </authorList>
    </citation>
    <scope>IDENTIFICATION</scope>
</reference>
<dbReference type="OrthoDB" id="10011262at2759"/>
<evidence type="ECO:0000256" key="5">
    <source>
        <dbReference type="SAM" id="Phobius"/>
    </source>
</evidence>
<evidence type="ECO:0000256" key="2">
    <source>
        <dbReference type="ARBA" id="ARBA00022692"/>
    </source>
</evidence>
<evidence type="ECO:0000259" key="6">
    <source>
        <dbReference type="PROSITE" id="PS50262"/>
    </source>
</evidence>
<dbReference type="AlphaFoldDB" id="A0A0N4VP87"/>
<keyword evidence="8" id="KW-1185">Reference proteome</keyword>
<keyword evidence="3 5" id="KW-1133">Transmembrane helix</keyword>
<dbReference type="PANTHER" id="PTHR46641:SF10">
    <property type="entry name" value="G-PROTEIN COUPLED RECEPTORS FAMILY 1 PROFILE DOMAIN-CONTAINING PROTEIN"/>
    <property type="match status" value="1"/>
</dbReference>